<organism evidence="4 5">
    <name type="scientific">Deinococcus indicus</name>
    <dbReference type="NCBI Taxonomy" id="223556"/>
    <lineage>
        <taxon>Bacteria</taxon>
        <taxon>Thermotogati</taxon>
        <taxon>Deinococcota</taxon>
        <taxon>Deinococci</taxon>
        <taxon>Deinococcales</taxon>
        <taxon>Deinococcaceae</taxon>
        <taxon>Deinococcus</taxon>
    </lineage>
</organism>
<dbReference type="EMBL" id="NHMK01000037">
    <property type="protein sequence ID" value="OWL93295.1"/>
    <property type="molecule type" value="Genomic_DNA"/>
</dbReference>
<keyword evidence="1" id="KW-1133">Transmembrane helix</keyword>
<dbReference type="GO" id="GO:0007165">
    <property type="term" value="P:signal transduction"/>
    <property type="evidence" value="ECO:0007669"/>
    <property type="project" value="InterPro"/>
</dbReference>
<gene>
    <name evidence="4" type="ORF">CBQ26_20325</name>
</gene>
<dbReference type="InterPro" id="IPR043128">
    <property type="entry name" value="Rev_trsase/Diguanyl_cyclase"/>
</dbReference>
<dbReference type="Proteomes" id="UP000197208">
    <property type="component" value="Unassembled WGS sequence"/>
</dbReference>
<dbReference type="SUPFAM" id="SSF55073">
    <property type="entry name" value="Nucleotide cyclase"/>
    <property type="match status" value="1"/>
</dbReference>
<keyword evidence="5" id="KW-1185">Reference proteome</keyword>
<dbReference type="InterPro" id="IPR050469">
    <property type="entry name" value="Diguanylate_Cyclase"/>
</dbReference>
<dbReference type="PANTHER" id="PTHR45138">
    <property type="entry name" value="REGULATORY COMPONENTS OF SENSORY TRANSDUCTION SYSTEM"/>
    <property type="match status" value="1"/>
</dbReference>
<dbReference type="CDD" id="cd01949">
    <property type="entry name" value="GGDEF"/>
    <property type="match status" value="1"/>
</dbReference>
<feature type="domain" description="GGDEF" evidence="3">
    <location>
        <begin position="429"/>
        <end position="563"/>
    </location>
</feature>
<dbReference type="GO" id="GO:0005886">
    <property type="term" value="C:plasma membrane"/>
    <property type="evidence" value="ECO:0007669"/>
    <property type="project" value="TreeGrafter"/>
</dbReference>
<evidence type="ECO:0000259" key="3">
    <source>
        <dbReference type="PROSITE" id="PS50887"/>
    </source>
</evidence>
<dbReference type="SMART" id="SM00267">
    <property type="entry name" value="GGDEF"/>
    <property type="match status" value="1"/>
</dbReference>
<dbReference type="AlphaFoldDB" id="A0A2D0A6W6"/>
<feature type="transmembrane region" description="Helical" evidence="1">
    <location>
        <begin position="146"/>
        <end position="170"/>
    </location>
</feature>
<keyword evidence="1" id="KW-0812">Transmembrane</keyword>
<dbReference type="PANTHER" id="PTHR45138:SF9">
    <property type="entry name" value="DIGUANYLATE CYCLASE DGCM-RELATED"/>
    <property type="match status" value="1"/>
</dbReference>
<dbReference type="Gene3D" id="6.10.340.10">
    <property type="match status" value="1"/>
</dbReference>
<sequence>MPVRRSLERQLLLGFTLPVLAIITVTVLSLTAFYEYRLHAQTVTHTRDVIDQVRTLQLLERQWLIAPTEDRREAFDRAWTETFALLRDNPQQRQRLRRWRDNLRQSEGEALSVRLQRTLPVAQELVDVENALLARRRAVTQQRVDAAQWAVLIGLPLTATLGAALGILMLRRVRSLTTPLLRATERVQAGDLSVRVPVTGRDELSVIAQHFNDMTASLQRTVQEQRALQRTLEERVESLVQASTTELQALSQLGLFMQACETQVEAAEVIARVAPALFPLGGSVSLLAESRNMLERFTAWGGAPEGGAWLPEECWASRLGTDHAAGPDLNAPRCRHDRSELGTLCLTLSAQGETLGVVTLHFPDGPAAAQAQALARRFTDRLALSLANLRLKETLRHQSVRDPLTGLYNRRYFEETGERELARAERQGWPLSVMMLDVDHFKQFNDVHGHAVGDMVLRRLGHVLGRLFREDDVVCRYGGEEFVVLLPNCGAGAALERAEALRVAAGALVLAAPDSSGLTVTVSVGVTTTTGDRRDLNALVREADQALYRAKAQGRNRVAAYHAE</sequence>
<feature type="transmembrane region" description="Helical" evidence="1">
    <location>
        <begin position="12"/>
        <end position="34"/>
    </location>
</feature>
<dbReference type="OrthoDB" id="9813903at2"/>
<comment type="caution">
    <text evidence="4">The sequence shown here is derived from an EMBL/GenBank/DDBJ whole genome shotgun (WGS) entry which is preliminary data.</text>
</comment>
<reference evidence="4 5" key="1">
    <citation type="submission" date="2017-05" db="EMBL/GenBank/DDBJ databases">
        <title>De novo genome assembly of Deniococcus indicus strain DR1.</title>
        <authorList>
            <person name="Chauhan D."/>
            <person name="Yennamalli R.M."/>
            <person name="Priyadarshini R."/>
        </authorList>
    </citation>
    <scope>NUCLEOTIDE SEQUENCE [LARGE SCALE GENOMIC DNA]</scope>
    <source>
        <strain evidence="4 5">DR1</strain>
    </source>
</reference>
<dbReference type="CDD" id="cd06225">
    <property type="entry name" value="HAMP"/>
    <property type="match status" value="1"/>
</dbReference>
<feature type="domain" description="HAMP" evidence="2">
    <location>
        <begin position="180"/>
        <end position="223"/>
    </location>
</feature>
<dbReference type="InterPro" id="IPR029787">
    <property type="entry name" value="Nucleotide_cyclase"/>
</dbReference>
<dbReference type="NCBIfam" id="TIGR00254">
    <property type="entry name" value="GGDEF"/>
    <property type="match status" value="1"/>
</dbReference>
<dbReference type="GO" id="GO:0052621">
    <property type="term" value="F:diguanylate cyclase activity"/>
    <property type="evidence" value="ECO:0007669"/>
    <property type="project" value="TreeGrafter"/>
</dbReference>
<keyword evidence="1" id="KW-0472">Membrane</keyword>
<dbReference type="InterPro" id="IPR000160">
    <property type="entry name" value="GGDEF_dom"/>
</dbReference>
<dbReference type="Pfam" id="PF00672">
    <property type="entry name" value="HAMP"/>
    <property type="match status" value="1"/>
</dbReference>
<evidence type="ECO:0000256" key="1">
    <source>
        <dbReference type="SAM" id="Phobius"/>
    </source>
</evidence>
<dbReference type="SUPFAM" id="SSF158472">
    <property type="entry name" value="HAMP domain-like"/>
    <property type="match status" value="1"/>
</dbReference>
<proteinExistence type="predicted"/>
<name>A0A2D0A6W6_9DEIO</name>
<protein>
    <recommendedName>
        <fullName evidence="6">Diguanylate cyclase</fullName>
    </recommendedName>
</protein>
<evidence type="ECO:0000259" key="2">
    <source>
        <dbReference type="PROSITE" id="PS50885"/>
    </source>
</evidence>
<dbReference type="PROSITE" id="PS50885">
    <property type="entry name" value="HAMP"/>
    <property type="match status" value="1"/>
</dbReference>
<evidence type="ECO:0000313" key="4">
    <source>
        <dbReference type="EMBL" id="OWL93295.1"/>
    </source>
</evidence>
<accession>A0A2D0A6W6</accession>
<dbReference type="PROSITE" id="PS50887">
    <property type="entry name" value="GGDEF"/>
    <property type="match status" value="1"/>
</dbReference>
<dbReference type="GO" id="GO:0043709">
    <property type="term" value="P:cell adhesion involved in single-species biofilm formation"/>
    <property type="evidence" value="ECO:0007669"/>
    <property type="project" value="TreeGrafter"/>
</dbReference>
<dbReference type="SMART" id="SM00304">
    <property type="entry name" value="HAMP"/>
    <property type="match status" value="1"/>
</dbReference>
<dbReference type="Gene3D" id="3.30.70.270">
    <property type="match status" value="1"/>
</dbReference>
<dbReference type="RefSeq" id="WP_088250433.1">
    <property type="nucleotide sequence ID" value="NZ_NHMK01000037.1"/>
</dbReference>
<evidence type="ECO:0000313" key="5">
    <source>
        <dbReference type="Proteomes" id="UP000197208"/>
    </source>
</evidence>
<evidence type="ECO:0008006" key="6">
    <source>
        <dbReference type="Google" id="ProtNLM"/>
    </source>
</evidence>
<dbReference type="GO" id="GO:1902201">
    <property type="term" value="P:negative regulation of bacterial-type flagellum-dependent cell motility"/>
    <property type="evidence" value="ECO:0007669"/>
    <property type="project" value="TreeGrafter"/>
</dbReference>
<dbReference type="FunFam" id="3.30.70.270:FF:000001">
    <property type="entry name" value="Diguanylate cyclase domain protein"/>
    <property type="match status" value="1"/>
</dbReference>
<dbReference type="Pfam" id="PF00990">
    <property type="entry name" value="GGDEF"/>
    <property type="match status" value="1"/>
</dbReference>
<dbReference type="InterPro" id="IPR003660">
    <property type="entry name" value="HAMP_dom"/>
</dbReference>